<evidence type="ECO:0000313" key="2">
    <source>
        <dbReference type="EMBL" id="QBX88542.1"/>
    </source>
</evidence>
<dbReference type="PANTHER" id="PTHR35319:SF2">
    <property type="entry name" value="YCF54"/>
    <property type="match status" value="1"/>
</dbReference>
<protein>
    <recommendedName>
        <fullName evidence="3">Ycf54</fullName>
    </recommendedName>
</protein>
<accession>A0A4D6BKN5</accession>
<dbReference type="InterPro" id="IPR038409">
    <property type="entry name" value="Ycf54-like_sf"/>
</dbReference>
<evidence type="ECO:0008006" key="3">
    <source>
        <dbReference type="Google" id="ProtNLM"/>
    </source>
</evidence>
<dbReference type="GeneID" id="40138679"/>
<evidence type="ECO:0000256" key="1">
    <source>
        <dbReference type="ARBA" id="ARBA00043978"/>
    </source>
</evidence>
<proteinExistence type="inferred from homology"/>
<dbReference type="AlphaFoldDB" id="A0A4D6BKN5"/>
<dbReference type="RefSeq" id="YP_009628759.1">
    <property type="nucleotide sequence ID" value="NC_042171.1"/>
</dbReference>
<dbReference type="EMBL" id="MH026108">
    <property type="protein sequence ID" value="QBX88542.1"/>
    <property type="molecule type" value="Genomic_DNA"/>
</dbReference>
<name>A0A4D6BKN5_9FLOR</name>
<reference evidence="2" key="1">
    <citation type="journal article" date="2019" name="Phycologia">
        <title>Chloroplast and mitochondrial genomes of Balbiania investiens (Balbianiales, Nemaliophycidae).</title>
        <authorList>
            <person name="Evans J.R."/>
            <person name="StAmour N."/>
            <person name="Verbruggen H."/>
            <person name="Salomaki E.D."/>
            <person name="Vis M.L."/>
        </authorList>
    </citation>
    <scope>NUCLEOTIDE SEQUENCE</scope>
</reference>
<geneLocation type="plastid" evidence="2"/>
<dbReference type="Pfam" id="PF10674">
    <property type="entry name" value="Ycf54"/>
    <property type="match status" value="1"/>
</dbReference>
<gene>
    <name evidence="2" type="primary">ycf54</name>
</gene>
<comment type="similarity">
    <text evidence="1">Belongs to the ycf54 family.</text>
</comment>
<organism evidence="2">
    <name type="scientific">Balbiania investiens</name>
    <dbReference type="NCBI Taxonomy" id="111861"/>
    <lineage>
        <taxon>Eukaryota</taxon>
        <taxon>Rhodophyta</taxon>
        <taxon>Florideophyceae</taxon>
        <taxon>Nemaliophycidae</taxon>
        <taxon>Balbianiales</taxon>
        <taxon>Balbianiaceae</taxon>
        <taxon>Balbiania</taxon>
    </lineage>
</organism>
<keyword evidence="2" id="KW-0934">Plastid</keyword>
<dbReference type="InterPro" id="IPR019616">
    <property type="entry name" value="Ycf54"/>
</dbReference>
<dbReference type="Gene3D" id="3.30.70.1860">
    <property type="entry name" value="Uncharacterised protein family Ycf54"/>
    <property type="match status" value="1"/>
</dbReference>
<dbReference type="PANTHER" id="PTHR35319">
    <property type="match status" value="1"/>
</dbReference>
<sequence length="107" mass="12526">MTVYYFAVASQDFLLKEEPVEEILRERMEHYKSMDKVIDFWLIKNPAFLYKADMAKIQKQLLKPSAAIISNNPTFIDWLKLRLGFVRIGKFHASSDNIPHSLYSNIS</sequence>